<reference evidence="2" key="1">
    <citation type="submission" date="2020-11" db="EMBL/GenBank/DDBJ databases">
        <authorList>
            <person name="Tran Van P."/>
        </authorList>
    </citation>
    <scope>NUCLEOTIDE SEQUENCE</scope>
</reference>
<dbReference type="EMBL" id="OB795737">
    <property type="protein sequence ID" value="CAD7432630.1"/>
    <property type="molecule type" value="Genomic_DNA"/>
</dbReference>
<sequence length="353" mass="39566">MDSKVSRVTSYLPEQPGLRGVRTAKKGRGEMVTPSYPFVEGRDPSGGTDKVKLWSSVVKKRNRVERASVSPRHRRLPATQHNQPRHSLLPKGANTTLLKHLSGSLTDPKWQEPVVLQQFPLSVQEALWSERVWVPPVCGVHVDAVETHEERCTLHTLPTYIHITHLEVGWELIIFTNTTRTCGMMCPIRLAVLVARCATATGTTLPCRWTSIRTASITTEEQVLVEDKVMPVVARLSVYSPGYYSGSSLVSYDHRKTPKDAIRSRETNCNLTRRKLNIRSRMLMMQVYPDLSGARNLRKGIWLSSPPDMSSIRKLVWTMSINSASLLSLRANLGHNTTTCISTVTVALLDFVC</sequence>
<organism evidence="2">
    <name type="scientific">Timema monikensis</name>
    <dbReference type="NCBI Taxonomy" id="170555"/>
    <lineage>
        <taxon>Eukaryota</taxon>
        <taxon>Metazoa</taxon>
        <taxon>Ecdysozoa</taxon>
        <taxon>Arthropoda</taxon>
        <taxon>Hexapoda</taxon>
        <taxon>Insecta</taxon>
        <taxon>Pterygota</taxon>
        <taxon>Neoptera</taxon>
        <taxon>Polyneoptera</taxon>
        <taxon>Phasmatodea</taxon>
        <taxon>Timematodea</taxon>
        <taxon>Timematoidea</taxon>
        <taxon>Timematidae</taxon>
        <taxon>Timema</taxon>
    </lineage>
</organism>
<evidence type="ECO:0000256" key="1">
    <source>
        <dbReference type="SAM" id="MobiDB-lite"/>
    </source>
</evidence>
<proteinExistence type="predicted"/>
<protein>
    <submittedName>
        <fullName evidence="2">Uncharacterized protein</fullName>
    </submittedName>
</protein>
<evidence type="ECO:0000313" key="2">
    <source>
        <dbReference type="EMBL" id="CAD7432630.1"/>
    </source>
</evidence>
<accession>A0A7R9EH97</accession>
<feature type="region of interest" description="Disordered" evidence="1">
    <location>
        <begin position="64"/>
        <end position="90"/>
    </location>
</feature>
<name>A0A7R9EH97_9NEOP</name>
<dbReference type="AlphaFoldDB" id="A0A7R9EH97"/>
<gene>
    <name evidence="2" type="ORF">TMSB3V08_LOCUS9335</name>
</gene>